<protein>
    <submittedName>
        <fullName evidence="3">Calmodulin</fullName>
    </submittedName>
</protein>
<reference evidence="3" key="1">
    <citation type="submission" date="2023-06" db="EMBL/GenBank/DDBJ databases">
        <authorList>
            <person name="Kurt Z."/>
        </authorList>
    </citation>
    <scope>NUCLEOTIDE SEQUENCE</scope>
</reference>
<feature type="domain" description="EF-hand" evidence="2">
    <location>
        <begin position="1"/>
        <end position="33"/>
    </location>
</feature>
<evidence type="ECO:0000256" key="1">
    <source>
        <dbReference type="ARBA" id="ARBA00022837"/>
    </source>
</evidence>
<dbReference type="GO" id="GO:0005509">
    <property type="term" value="F:calcium ion binding"/>
    <property type="evidence" value="ECO:0007669"/>
    <property type="project" value="InterPro"/>
</dbReference>
<dbReference type="EMBL" id="CATOUU010000600">
    <property type="protein sequence ID" value="CAI9935281.1"/>
    <property type="molecule type" value="Genomic_DNA"/>
</dbReference>
<gene>
    <name evidence="3" type="ORF">HINF_LOCUS22926</name>
    <name evidence="4" type="ORF">HINF_LOCUS69120</name>
</gene>
<dbReference type="EMBL" id="CAXDID020000499">
    <property type="protein sequence ID" value="CAL6097570.1"/>
    <property type="molecule type" value="Genomic_DNA"/>
</dbReference>
<evidence type="ECO:0000259" key="2">
    <source>
        <dbReference type="PROSITE" id="PS50222"/>
    </source>
</evidence>
<dbReference type="InterPro" id="IPR002048">
    <property type="entry name" value="EF_hand_dom"/>
</dbReference>
<dbReference type="Pfam" id="PF13202">
    <property type="entry name" value="EF-hand_5"/>
    <property type="match status" value="2"/>
</dbReference>
<evidence type="ECO:0000313" key="5">
    <source>
        <dbReference type="Proteomes" id="UP001642409"/>
    </source>
</evidence>
<dbReference type="AlphaFoldDB" id="A0AA86PAP1"/>
<comment type="caution">
    <text evidence="3">The sequence shown here is derived from an EMBL/GenBank/DDBJ whole genome shotgun (WGS) entry which is preliminary data.</text>
</comment>
<sequence length="131" mass="15439">MDSEFLFKQADKNQDGLISYAEFTNLLTEIRFPISPMFSECFSDLDQDRDGYLNLQEFQFFCENLEEEVIDCMQIFQQMDEDNDGFILKSQAEKIFESLGFDEGFEDVFLNLDQDKDGKLNPLEFWGLMNM</sequence>
<dbReference type="InterPro" id="IPR018247">
    <property type="entry name" value="EF_Hand_1_Ca_BS"/>
</dbReference>
<accession>A0AA86PAP1</accession>
<organism evidence="3">
    <name type="scientific">Hexamita inflata</name>
    <dbReference type="NCBI Taxonomy" id="28002"/>
    <lineage>
        <taxon>Eukaryota</taxon>
        <taxon>Metamonada</taxon>
        <taxon>Diplomonadida</taxon>
        <taxon>Hexamitidae</taxon>
        <taxon>Hexamitinae</taxon>
        <taxon>Hexamita</taxon>
    </lineage>
</organism>
<dbReference type="PROSITE" id="PS50222">
    <property type="entry name" value="EF_HAND_2"/>
    <property type="match status" value="2"/>
</dbReference>
<dbReference type="Pfam" id="PF13499">
    <property type="entry name" value="EF-hand_7"/>
    <property type="match status" value="1"/>
</dbReference>
<dbReference type="PROSITE" id="PS00018">
    <property type="entry name" value="EF_HAND_1"/>
    <property type="match status" value="2"/>
</dbReference>
<dbReference type="SUPFAM" id="SSF47473">
    <property type="entry name" value="EF-hand"/>
    <property type="match status" value="1"/>
</dbReference>
<dbReference type="SMART" id="SM00054">
    <property type="entry name" value="EFh"/>
    <property type="match status" value="4"/>
</dbReference>
<reference evidence="4 5" key="2">
    <citation type="submission" date="2024-07" db="EMBL/GenBank/DDBJ databases">
        <authorList>
            <person name="Akdeniz Z."/>
        </authorList>
    </citation>
    <scope>NUCLEOTIDE SEQUENCE [LARGE SCALE GENOMIC DNA]</scope>
</reference>
<dbReference type="InterPro" id="IPR011992">
    <property type="entry name" value="EF-hand-dom_pair"/>
</dbReference>
<dbReference type="Proteomes" id="UP001642409">
    <property type="component" value="Unassembled WGS sequence"/>
</dbReference>
<name>A0AA86PAP1_9EUKA</name>
<keyword evidence="5" id="KW-1185">Reference proteome</keyword>
<evidence type="ECO:0000313" key="4">
    <source>
        <dbReference type="EMBL" id="CAL6097570.1"/>
    </source>
</evidence>
<keyword evidence="1" id="KW-0106">Calcium</keyword>
<dbReference type="Gene3D" id="1.10.238.10">
    <property type="entry name" value="EF-hand"/>
    <property type="match status" value="2"/>
</dbReference>
<evidence type="ECO:0000313" key="3">
    <source>
        <dbReference type="EMBL" id="CAI9935281.1"/>
    </source>
</evidence>
<feature type="domain" description="EF-hand" evidence="2">
    <location>
        <begin position="67"/>
        <end position="102"/>
    </location>
</feature>
<proteinExistence type="predicted"/>